<dbReference type="InterPro" id="IPR038257">
    <property type="entry name" value="CRISPR-assoc_Cas3_HD_sf"/>
</dbReference>
<accession>A0AAW9MUL4</accession>
<sequence length="411" mass="47444">MQDKLRYLWAKKNRDNDNNFIWLPLLIHLNDTKETMAFLWEHFLSQGVRDYLINSMDTDVSEKEILAKKLAMFLGTVHDIGKASPYFQLKHSFKNDKELDEIILENLRSSGFKDLDKFFVTDSKNISHQSIGQFMLFKRGVNITVADIVGAHHGRGVETDELYDESFENHFYQNNDKTGDIYKTWLSLQDYIFSWALKTCGFSSTKEIPILSQPGQVIFSALLIMADWITSNESYFPLISLEKSCADNDRIEKGLIKWKSDRTELWDPLEVNIDKVYEERFKLKSGEKFIPRDAQKRITEIIDRAENPGIIIFEAPMGIGKTEAALVAVEQLAKKTDRSGMFFGLPTQATSNGIFSRVNDWLENLKDDVSNRRSLRLLHGKAVLNEEFLNLPKSRNIHDSENSNEKEYSNC</sequence>
<evidence type="ECO:0000256" key="3">
    <source>
        <dbReference type="ARBA" id="ARBA00022723"/>
    </source>
</evidence>
<dbReference type="Gene3D" id="1.10.3210.30">
    <property type="match status" value="1"/>
</dbReference>
<dbReference type="Gene3D" id="3.40.50.300">
    <property type="entry name" value="P-loop containing nucleotide triphosphate hydrolases"/>
    <property type="match status" value="1"/>
</dbReference>
<evidence type="ECO:0000256" key="2">
    <source>
        <dbReference type="ARBA" id="ARBA00009046"/>
    </source>
</evidence>
<comment type="caution">
    <text evidence="7">The sequence shown here is derived from an EMBL/GenBank/DDBJ whole genome shotgun (WGS) entry which is preliminary data.</text>
</comment>
<comment type="similarity">
    <text evidence="1">In the N-terminal section; belongs to the CRISPR-associated nuclease Cas3-HD family.</text>
</comment>
<evidence type="ECO:0000256" key="1">
    <source>
        <dbReference type="ARBA" id="ARBA00006847"/>
    </source>
</evidence>
<keyword evidence="8" id="KW-1185">Reference proteome</keyword>
<dbReference type="CDD" id="cd09641">
    <property type="entry name" value="Cas3''_I"/>
    <property type="match status" value="1"/>
</dbReference>
<dbReference type="AlphaFoldDB" id="A0AAW9MUL4"/>
<dbReference type="NCBIfam" id="TIGR01596">
    <property type="entry name" value="cas3_HD"/>
    <property type="match status" value="1"/>
</dbReference>
<keyword evidence="7" id="KW-0540">Nuclease</keyword>
<dbReference type="Proteomes" id="UP001357733">
    <property type="component" value="Unassembled WGS sequence"/>
</dbReference>
<keyword evidence="4" id="KW-0378">Hydrolase</keyword>
<reference evidence="7 8" key="1">
    <citation type="submission" date="2024-01" db="EMBL/GenBank/DDBJ databases">
        <title>Complete genome sequence of Citroniella saccharovorans strain M6.X9, isolated from human fecal sample.</title>
        <authorList>
            <person name="Cheng G."/>
            <person name="Westerholm M."/>
            <person name="Schnurer A."/>
        </authorList>
    </citation>
    <scope>NUCLEOTIDE SEQUENCE [LARGE SCALE GENOMIC DNA]</scope>
    <source>
        <strain evidence="7 8">DSM 29873</strain>
    </source>
</reference>
<dbReference type="Pfam" id="PF18019">
    <property type="entry name" value="Cas3_HD"/>
    <property type="match status" value="1"/>
</dbReference>
<dbReference type="InterPro" id="IPR006483">
    <property type="entry name" value="CRISPR-assoc_Cas3_HD"/>
</dbReference>
<gene>
    <name evidence="7" type="ORF">VLK81_04645</name>
</gene>
<organism evidence="7 8">
    <name type="scientific">Citroniella saccharovorans</name>
    <dbReference type="NCBI Taxonomy" id="2053367"/>
    <lineage>
        <taxon>Bacteria</taxon>
        <taxon>Bacillati</taxon>
        <taxon>Bacillota</taxon>
        <taxon>Tissierellia</taxon>
        <taxon>Tissierellales</taxon>
        <taxon>Peptoniphilaceae</taxon>
        <taxon>Citroniella</taxon>
    </lineage>
</organism>
<dbReference type="GO" id="GO:0051607">
    <property type="term" value="P:defense response to virus"/>
    <property type="evidence" value="ECO:0007669"/>
    <property type="project" value="UniProtKB-KW"/>
</dbReference>
<dbReference type="InterPro" id="IPR027417">
    <property type="entry name" value="P-loop_NTPase"/>
</dbReference>
<evidence type="ECO:0000259" key="6">
    <source>
        <dbReference type="PROSITE" id="PS51643"/>
    </source>
</evidence>
<name>A0AAW9MUL4_9FIRM</name>
<feature type="domain" description="HD Cas3-type" evidence="6">
    <location>
        <begin position="18"/>
        <end position="229"/>
    </location>
</feature>
<dbReference type="GO" id="GO:0046872">
    <property type="term" value="F:metal ion binding"/>
    <property type="evidence" value="ECO:0007669"/>
    <property type="project" value="UniProtKB-KW"/>
</dbReference>
<evidence type="ECO:0000313" key="7">
    <source>
        <dbReference type="EMBL" id="MEB3429309.1"/>
    </source>
</evidence>
<protein>
    <submittedName>
        <fullName evidence="7">CRISPR-associated endonuclease Cas3</fullName>
    </submittedName>
</protein>
<dbReference type="EMBL" id="JAYKOT010000003">
    <property type="protein sequence ID" value="MEB3429309.1"/>
    <property type="molecule type" value="Genomic_DNA"/>
</dbReference>
<evidence type="ECO:0000256" key="5">
    <source>
        <dbReference type="ARBA" id="ARBA00023118"/>
    </source>
</evidence>
<dbReference type="SUPFAM" id="SSF52540">
    <property type="entry name" value="P-loop containing nucleoside triphosphate hydrolases"/>
    <property type="match status" value="1"/>
</dbReference>
<proteinExistence type="inferred from homology"/>
<evidence type="ECO:0000313" key="8">
    <source>
        <dbReference type="Proteomes" id="UP001357733"/>
    </source>
</evidence>
<dbReference type="GO" id="GO:0004519">
    <property type="term" value="F:endonuclease activity"/>
    <property type="evidence" value="ECO:0007669"/>
    <property type="project" value="UniProtKB-KW"/>
</dbReference>
<keyword evidence="7" id="KW-0255">Endonuclease</keyword>
<dbReference type="RefSeq" id="WP_324619506.1">
    <property type="nucleotide sequence ID" value="NZ_JAYKOT010000003.1"/>
</dbReference>
<evidence type="ECO:0000256" key="4">
    <source>
        <dbReference type="ARBA" id="ARBA00022801"/>
    </source>
</evidence>
<dbReference type="PROSITE" id="PS51643">
    <property type="entry name" value="HD_CAS3"/>
    <property type="match status" value="1"/>
</dbReference>
<dbReference type="GO" id="GO:0016787">
    <property type="term" value="F:hydrolase activity"/>
    <property type="evidence" value="ECO:0007669"/>
    <property type="project" value="UniProtKB-KW"/>
</dbReference>
<keyword evidence="3" id="KW-0479">Metal-binding</keyword>
<comment type="similarity">
    <text evidence="2">In the central section; belongs to the CRISPR-associated helicase Cas3 family.</text>
</comment>
<keyword evidence="5" id="KW-0051">Antiviral defense</keyword>